<reference evidence="1 2" key="2">
    <citation type="journal article" date="2022" name="Mol. Ecol. Resour.">
        <title>The genomes of chicory, endive, great burdock and yacon provide insights into Asteraceae paleo-polyploidization history and plant inulin production.</title>
        <authorList>
            <person name="Fan W."/>
            <person name="Wang S."/>
            <person name="Wang H."/>
            <person name="Wang A."/>
            <person name="Jiang F."/>
            <person name="Liu H."/>
            <person name="Zhao H."/>
            <person name="Xu D."/>
            <person name="Zhang Y."/>
        </authorList>
    </citation>
    <scope>NUCLEOTIDE SEQUENCE [LARGE SCALE GENOMIC DNA]</scope>
    <source>
        <strain evidence="2">cv. Niubang</strain>
    </source>
</reference>
<comment type="caution">
    <text evidence="1">The sequence shown here is derived from an EMBL/GenBank/DDBJ whole genome shotgun (WGS) entry which is preliminary data.</text>
</comment>
<gene>
    <name evidence="1" type="ORF">L6452_41999</name>
</gene>
<dbReference type="EMBL" id="CM042063">
    <property type="protein sequence ID" value="KAI3666958.1"/>
    <property type="molecule type" value="Genomic_DNA"/>
</dbReference>
<evidence type="ECO:0000313" key="1">
    <source>
        <dbReference type="EMBL" id="KAI3666958.1"/>
    </source>
</evidence>
<dbReference type="Proteomes" id="UP001055879">
    <property type="component" value="Linkage Group LG17"/>
</dbReference>
<evidence type="ECO:0000313" key="2">
    <source>
        <dbReference type="Proteomes" id="UP001055879"/>
    </source>
</evidence>
<protein>
    <submittedName>
        <fullName evidence="1">Uncharacterized protein</fullName>
    </submittedName>
</protein>
<keyword evidence="2" id="KW-1185">Reference proteome</keyword>
<organism evidence="1 2">
    <name type="scientific">Arctium lappa</name>
    <name type="common">Greater burdock</name>
    <name type="synonym">Lappa major</name>
    <dbReference type="NCBI Taxonomy" id="4217"/>
    <lineage>
        <taxon>Eukaryota</taxon>
        <taxon>Viridiplantae</taxon>
        <taxon>Streptophyta</taxon>
        <taxon>Embryophyta</taxon>
        <taxon>Tracheophyta</taxon>
        <taxon>Spermatophyta</taxon>
        <taxon>Magnoliopsida</taxon>
        <taxon>eudicotyledons</taxon>
        <taxon>Gunneridae</taxon>
        <taxon>Pentapetalae</taxon>
        <taxon>asterids</taxon>
        <taxon>campanulids</taxon>
        <taxon>Asterales</taxon>
        <taxon>Asteraceae</taxon>
        <taxon>Carduoideae</taxon>
        <taxon>Cardueae</taxon>
        <taxon>Arctiinae</taxon>
        <taxon>Arctium</taxon>
    </lineage>
</organism>
<accession>A0ACB8XGI7</accession>
<name>A0ACB8XGI7_ARCLA</name>
<proteinExistence type="predicted"/>
<sequence length="242" mass="25778">MPLLFIILYLSYLPSSPAATTTGNNISIPGCPTKCGNLTVPYPFGIGSNSGCSIGPWFDITCNTSFNPPKAFLPRNLFFYTGNDRFHPVEIVDISDEHVRVKNFVATNCYSEIGEIIESISTVTGLVASFYFTLSELNKLIAVGCDDYSTIAPVSGIEGKNFSSGCVTLCNGVRDVLAGSCSDNDAAPPLIAASLLLPPPPSPSSLSAHLHDAQQIEHSKPLISLDLCCFKSAFGENCLISD</sequence>
<reference evidence="2" key="1">
    <citation type="journal article" date="2022" name="Mol. Ecol. Resour.">
        <title>The genomes of chicory, endive, great burdock and yacon provide insights into Asteraceae palaeo-polyploidization history and plant inulin production.</title>
        <authorList>
            <person name="Fan W."/>
            <person name="Wang S."/>
            <person name="Wang H."/>
            <person name="Wang A."/>
            <person name="Jiang F."/>
            <person name="Liu H."/>
            <person name="Zhao H."/>
            <person name="Xu D."/>
            <person name="Zhang Y."/>
        </authorList>
    </citation>
    <scope>NUCLEOTIDE SEQUENCE [LARGE SCALE GENOMIC DNA]</scope>
    <source>
        <strain evidence="2">cv. Niubang</strain>
    </source>
</reference>